<dbReference type="GO" id="GO:0006308">
    <property type="term" value="P:DNA catabolic process"/>
    <property type="evidence" value="ECO:0007669"/>
    <property type="project" value="InterPro"/>
</dbReference>
<dbReference type="InterPro" id="IPR003154">
    <property type="entry name" value="S1/P1nuclease"/>
</dbReference>
<reference evidence="7 8" key="1">
    <citation type="submission" date="2020-08" db="EMBL/GenBank/DDBJ databases">
        <title>Genomic Encyclopedia of Type Strains, Phase IV (KMG-IV): sequencing the most valuable type-strain genomes for metagenomic binning, comparative biology and taxonomic classification.</title>
        <authorList>
            <person name="Goeker M."/>
        </authorList>
    </citation>
    <scope>NUCLEOTIDE SEQUENCE [LARGE SCALE GENOMIC DNA]</scope>
    <source>
        <strain evidence="7 8">DSM 100044</strain>
    </source>
</reference>
<dbReference type="EMBL" id="JACIJK010000011">
    <property type="protein sequence ID" value="MBB5716526.1"/>
    <property type="molecule type" value="Genomic_DNA"/>
</dbReference>
<evidence type="ECO:0000256" key="3">
    <source>
        <dbReference type="ARBA" id="ARBA00022759"/>
    </source>
</evidence>
<evidence type="ECO:0000313" key="7">
    <source>
        <dbReference type="EMBL" id="MBB5716526.1"/>
    </source>
</evidence>
<evidence type="ECO:0000256" key="5">
    <source>
        <dbReference type="ARBA" id="ARBA00023157"/>
    </source>
</evidence>
<evidence type="ECO:0008006" key="9">
    <source>
        <dbReference type="Google" id="ProtNLM"/>
    </source>
</evidence>
<keyword evidence="5" id="KW-1015">Disulfide bond</keyword>
<accession>A0A7W9EVR9</accession>
<sequence length="258" mass="27879">MALAAALTPVPALAWGKTGHRVIGKLAEPYLSVPAKAGVKRILGAETMAEASNWPDFMRSDPSDFWQHTASPWHYVTVPAGKAYAEVGAPAEGNAFTALEHFSAVIRDPNASKVDKQLALRFVIHIVGDLHQPLHAGNGTDKGGNDTKVTFMGRPTNLHALWDSGLIGEEQLSYSEMADWLGARITPALAKSWSVPDPTAWIAESAALRDRIYPSVGDTSLSYGYVYAHTGEMELRLEQGGVRLAAYLNRLFAGAVER</sequence>
<dbReference type="InterPro" id="IPR008947">
    <property type="entry name" value="PLipase_C/P1_nuclease_dom_sf"/>
</dbReference>
<dbReference type="SUPFAM" id="SSF48537">
    <property type="entry name" value="Phospholipase C/P1 nuclease"/>
    <property type="match status" value="1"/>
</dbReference>
<protein>
    <recommendedName>
        <fullName evidence="9">S1/P1 Nuclease</fullName>
    </recommendedName>
</protein>
<evidence type="ECO:0000313" key="8">
    <source>
        <dbReference type="Proteomes" id="UP000546200"/>
    </source>
</evidence>
<dbReference type="PANTHER" id="PTHR33146:SF26">
    <property type="entry name" value="ENDONUCLEASE 4"/>
    <property type="match status" value="1"/>
</dbReference>
<comment type="caution">
    <text evidence="7">The sequence shown here is derived from an EMBL/GenBank/DDBJ whole genome shotgun (WGS) entry which is preliminary data.</text>
</comment>
<organism evidence="7 8">
    <name type="scientific">Sphingomonas aerophila</name>
    <dbReference type="NCBI Taxonomy" id="1344948"/>
    <lineage>
        <taxon>Bacteria</taxon>
        <taxon>Pseudomonadati</taxon>
        <taxon>Pseudomonadota</taxon>
        <taxon>Alphaproteobacteria</taxon>
        <taxon>Sphingomonadales</taxon>
        <taxon>Sphingomonadaceae</taxon>
        <taxon>Sphingomonas</taxon>
    </lineage>
</organism>
<evidence type="ECO:0000256" key="2">
    <source>
        <dbReference type="ARBA" id="ARBA00022723"/>
    </source>
</evidence>
<dbReference type="GO" id="GO:0016788">
    <property type="term" value="F:hydrolase activity, acting on ester bonds"/>
    <property type="evidence" value="ECO:0007669"/>
    <property type="project" value="InterPro"/>
</dbReference>
<evidence type="ECO:0000256" key="4">
    <source>
        <dbReference type="ARBA" id="ARBA00022801"/>
    </source>
</evidence>
<dbReference type="GO" id="GO:0003676">
    <property type="term" value="F:nucleic acid binding"/>
    <property type="evidence" value="ECO:0007669"/>
    <property type="project" value="InterPro"/>
</dbReference>
<dbReference type="Proteomes" id="UP000546200">
    <property type="component" value="Unassembled WGS sequence"/>
</dbReference>
<dbReference type="GO" id="GO:0004519">
    <property type="term" value="F:endonuclease activity"/>
    <property type="evidence" value="ECO:0007669"/>
    <property type="project" value="UniProtKB-KW"/>
</dbReference>
<keyword evidence="3" id="KW-0255">Endonuclease</keyword>
<dbReference type="AlphaFoldDB" id="A0A7W9EVR9"/>
<evidence type="ECO:0000256" key="6">
    <source>
        <dbReference type="ARBA" id="ARBA00023180"/>
    </source>
</evidence>
<keyword evidence="1" id="KW-0540">Nuclease</keyword>
<gene>
    <name evidence="7" type="ORF">FHS94_003392</name>
</gene>
<dbReference type="CDD" id="cd11010">
    <property type="entry name" value="S1-P1_nuclease"/>
    <property type="match status" value="1"/>
</dbReference>
<dbReference type="Pfam" id="PF02265">
    <property type="entry name" value="S1-P1_nuclease"/>
    <property type="match status" value="1"/>
</dbReference>
<dbReference type="PANTHER" id="PTHR33146">
    <property type="entry name" value="ENDONUCLEASE 4"/>
    <property type="match status" value="1"/>
</dbReference>
<keyword evidence="2" id="KW-0479">Metal-binding</keyword>
<keyword evidence="6" id="KW-0325">Glycoprotein</keyword>
<evidence type="ECO:0000256" key="1">
    <source>
        <dbReference type="ARBA" id="ARBA00022722"/>
    </source>
</evidence>
<dbReference type="Gene3D" id="1.10.575.10">
    <property type="entry name" value="P1 Nuclease"/>
    <property type="match status" value="1"/>
</dbReference>
<dbReference type="GO" id="GO:0046872">
    <property type="term" value="F:metal ion binding"/>
    <property type="evidence" value="ECO:0007669"/>
    <property type="project" value="UniProtKB-KW"/>
</dbReference>
<name>A0A7W9EVR9_9SPHN</name>
<keyword evidence="4" id="KW-0378">Hydrolase</keyword>
<keyword evidence="8" id="KW-1185">Reference proteome</keyword>
<proteinExistence type="predicted"/>